<evidence type="ECO:0000313" key="1">
    <source>
        <dbReference type="EMBL" id="CAB3233984.1"/>
    </source>
</evidence>
<comment type="caution">
    <text evidence="1">The sequence shown here is derived from an EMBL/GenBank/DDBJ whole genome shotgun (WGS) entry which is preliminary data.</text>
</comment>
<name>A0A8S0ZLP0_ARCPL</name>
<reference evidence="1 2" key="1">
    <citation type="submission" date="2020-04" db="EMBL/GenBank/DDBJ databases">
        <authorList>
            <person name="Wallbank WR R."/>
            <person name="Pardo Diaz C."/>
            <person name="Kozak K."/>
            <person name="Martin S."/>
            <person name="Jiggins C."/>
            <person name="Moest M."/>
            <person name="Warren A I."/>
            <person name="Byers J.R.P. K."/>
            <person name="Montejo-Kovacevich G."/>
            <person name="Yen C E."/>
        </authorList>
    </citation>
    <scope>NUCLEOTIDE SEQUENCE [LARGE SCALE GENOMIC DNA]</scope>
</reference>
<evidence type="ECO:0000313" key="2">
    <source>
        <dbReference type="Proteomes" id="UP000494256"/>
    </source>
</evidence>
<sequence>MWALPVLRTRGYLAAVEFHAHAATLSSLSPCDLYLVNLGSDVRCETSIRPPSSRATVILRTSSAAAPALERKRWLVVAGAVAKGICRMRDLYRAGEGGAGYGARSEAVAAPIDSWGYSSSGHCCSSYVPSKPVFSVHLTTRHTLVKPVPTREVATNKLLFFTAIATVTAAQPSNLYVKININQQYRRYHRPITAFKPRPS</sequence>
<dbReference type="AlphaFoldDB" id="A0A8S0ZLP0"/>
<organism evidence="1 2">
    <name type="scientific">Arctia plantaginis</name>
    <name type="common">Wood tiger moth</name>
    <name type="synonym">Phalaena plantaginis</name>
    <dbReference type="NCBI Taxonomy" id="874455"/>
    <lineage>
        <taxon>Eukaryota</taxon>
        <taxon>Metazoa</taxon>
        <taxon>Ecdysozoa</taxon>
        <taxon>Arthropoda</taxon>
        <taxon>Hexapoda</taxon>
        <taxon>Insecta</taxon>
        <taxon>Pterygota</taxon>
        <taxon>Neoptera</taxon>
        <taxon>Endopterygota</taxon>
        <taxon>Lepidoptera</taxon>
        <taxon>Glossata</taxon>
        <taxon>Ditrysia</taxon>
        <taxon>Noctuoidea</taxon>
        <taxon>Erebidae</taxon>
        <taxon>Arctiinae</taxon>
        <taxon>Arctia</taxon>
    </lineage>
</organism>
<dbReference type="OrthoDB" id="7021379at2759"/>
<dbReference type="Proteomes" id="UP000494256">
    <property type="component" value="Unassembled WGS sequence"/>
</dbReference>
<dbReference type="EMBL" id="CADEBD010000294">
    <property type="protein sequence ID" value="CAB3233984.1"/>
    <property type="molecule type" value="Genomic_DNA"/>
</dbReference>
<protein>
    <submittedName>
        <fullName evidence="1">Uncharacterized protein</fullName>
    </submittedName>
</protein>
<gene>
    <name evidence="1" type="ORF">APLA_LOCUS6302</name>
</gene>
<proteinExistence type="predicted"/>
<accession>A0A8S0ZLP0</accession>